<comment type="caution">
    <text evidence="13">The sequence shown here is derived from an EMBL/GenBank/DDBJ whole genome shotgun (WGS) entry which is preliminary data.</text>
</comment>
<dbReference type="PANTHER" id="PTHR20531">
    <property type="entry name" value="N-ALPHA-ACETYLTRANSFERASE 40"/>
    <property type="match status" value="1"/>
</dbReference>
<evidence type="ECO:0000256" key="1">
    <source>
        <dbReference type="ARBA" id="ARBA00004123"/>
    </source>
</evidence>
<evidence type="ECO:0000256" key="11">
    <source>
        <dbReference type="ARBA" id="ARBA00049524"/>
    </source>
</evidence>
<feature type="domain" description="N-acetyltransferase" evidence="12">
    <location>
        <begin position="213"/>
        <end position="357"/>
    </location>
</feature>
<evidence type="ECO:0000256" key="5">
    <source>
        <dbReference type="ARBA" id="ARBA00015043"/>
    </source>
</evidence>
<evidence type="ECO:0000256" key="8">
    <source>
        <dbReference type="ARBA" id="ARBA00023242"/>
    </source>
</evidence>
<keyword evidence="8" id="KW-0539">Nucleus</keyword>
<evidence type="ECO:0000313" key="13">
    <source>
        <dbReference type="EMBL" id="KAK6000326.1"/>
    </source>
</evidence>
<dbReference type="EMBL" id="JASGXD010000018">
    <property type="protein sequence ID" value="KAK6000326.1"/>
    <property type="molecule type" value="Genomic_DNA"/>
</dbReference>
<evidence type="ECO:0000256" key="10">
    <source>
        <dbReference type="ARBA" id="ARBA00047821"/>
    </source>
</evidence>
<proteinExistence type="inferred from homology"/>
<keyword evidence="6" id="KW-0963">Cytoplasm</keyword>
<comment type="catalytic activity">
    <reaction evidence="11">
        <text>N-terminal L-seryl-[histone H4] + acetyl-CoA = N-terminal N(alpha)-acetyl-L-seryl-[histone H4] + CoA + H(+)</text>
        <dbReference type="Rhea" id="RHEA:50596"/>
        <dbReference type="Rhea" id="RHEA-COMP:12740"/>
        <dbReference type="Rhea" id="RHEA-COMP:12743"/>
        <dbReference type="ChEBI" id="CHEBI:15378"/>
        <dbReference type="ChEBI" id="CHEBI:57287"/>
        <dbReference type="ChEBI" id="CHEBI:57288"/>
        <dbReference type="ChEBI" id="CHEBI:64738"/>
        <dbReference type="ChEBI" id="CHEBI:83690"/>
        <dbReference type="EC" id="2.3.1.257"/>
    </reaction>
</comment>
<evidence type="ECO:0000256" key="9">
    <source>
        <dbReference type="ARBA" id="ARBA00023315"/>
    </source>
</evidence>
<evidence type="ECO:0000256" key="2">
    <source>
        <dbReference type="ARBA" id="ARBA00004496"/>
    </source>
</evidence>
<organism evidence="13 14">
    <name type="scientific">Aureobasidium pullulans</name>
    <name type="common">Black yeast</name>
    <name type="synonym">Pullularia pullulans</name>
    <dbReference type="NCBI Taxonomy" id="5580"/>
    <lineage>
        <taxon>Eukaryota</taxon>
        <taxon>Fungi</taxon>
        <taxon>Dikarya</taxon>
        <taxon>Ascomycota</taxon>
        <taxon>Pezizomycotina</taxon>
        <taxon>Dothideomycetes</taxon>
        <taxon>Dothideomycetidae</taxon>
        <taxon>Dothideales</taxon>
        <taxon>Saccotheciaceae</taxon>
        <taxon>Aureobasidium</taxon>
    </lineage>
</organism>
<evidence type="ECO:0000256" key="7">
    <source>
        <dbReference type="ARBA" id="ARBA00022679"/>
    </source>
</evidence>
<protein>
    <recommendedName>
        <fullName evidence="5">N-alpha-acetyltransferase 40</fullName>
        <ecNumber evidence="4">2.3.1.257</ecNumber>
    </recommendedName>
</protein>
<evidence type="ECO:0000256" key="4">
    <source>
        <dbReference type="ARBA" id="ARBA00012950"/>
    </source>
</evidence>
<reference evidence="13 14" key="1">
    <citation type="submission" date="2023-11" db="EMBL/GenBank/DDBJ databases">
        <title>Draft genome sequence and annotation of the polyextremotolerant black yeast-like fungus Aureobasidium pullulans NRRL 62042.</title>
        <authorList>
            <person name="Dielentheis-Frenken M.R.E."/>
            <person name="Wibberg D."/>
            <person name="Blank L.M."/>
            <person name="Tiso T."/>
        </authorList>
    </citation>
    <scope>NUCLEOTIDE SEQUENCE [LARGE SCALE GENOMIC DNA]</scope>
    <source>
        <strain evidence="13 14">NRRL 62042</strain>
    </source>
</reference>
<keyword evidence="14" id="KW-1185">Reference proteome</keyword>
<comment type="catalytic activity">
    <reaction evidence="10">
        <text>N-terminal L-seryl-[histone H2A] + acetyl-CoA = N-terminal N(alpha)-acetyl-L-seryl-[histone H2A] + CoA + H(+)</text>
        <dbReference type="Rhea" id="RHEA:50600"/>
        <dbReference type="Rhea" id="RHEA-COMP:12742"/>
        <dbReference type="Rhea" id="RHEA-COMP:12744"/>
        <dbReference type="ChEBI" id="CHEBI:15378"/>
        <dbReference type="ChEBI" id="CHEBI:57287"/>
        <dbReference type="ChEBI" id="CHEBI:57288"/>
        <dbReference type="ChEBI" id="CHEBI:64738"/>
        <dbReference type="ChEBI" id="CHEBI:83690"/>
        <dbReference type="EC" id="2.3.1.257"/>
    </reaction>
</comment>
<evidence type="ECO:0000313" key="14">
    <source>
        <dbReference type="Proteomes" id="UP001341245"/>
    </source>
</evidence>
<dbReference type="EC" id="2.3.1.257" evidence="4"/>
<dbReference type="Pfam" id="PF00583">
    <property type="entry name" value="Acetyltransf_1"/>
    <property type="match status" value="1"/>
</dbReference>
<dbReference type="InterPro" id="IPR016181">
    <property type="entry name" value="Acyl_CoA_acyltransferase"/>
</dbReference>
<keyword evidence="7" id="KW-0808">Transferase</keyword>
<dbReference type="InterPro" id="IPR039949">
    <property type="entry name" value="NAA40"/>
</dbReference>
<accession>A0ABR0T8L9</accession>
<dbReference type="PANTHER" id="PTHR20531:SF1">
    <property type="entry name" value="N-ALPHA-ACETYLTRANSFERASE 40"/>
    <property type="match status" value="1"/>
</dbReference>
<sequence length="377" mass="43495">MTSAATEREIDKWRLWGINKFLDVNVSLSLKQEKNGDPPPSLDLISSIYRKSEEEAKQLLKDARSSLKEMDIRWVIFGACQFLDQFPLRTSKENGHVLLKRNDVFRTFGKKESQGMKLYSEAAEAYSLFKKVRDLNNLPLHQFIEDYMHAGSMECTPQINQESGLDNGTSMPGFEISLSRSSDLFGQVGAETTESIPKVPRTLFELIKHTSYNHYKASSQGWDDTNKLDEMKDGDMHYLIIRLNGGQLPELEKRWSKDSDLDQTIVGFLSFMITQEEEENVIYIYEIHISEHFRNCGLGRHLFNVVESIGGATDMDKAMLTVFRCNVRARRWYDSRGYEVDKMSPRPRKLRGGRSIEPDYEILSKHLQKEPTKKNKS</sequence>
<keyword evidence="9" id="KW-0012">Acyltransferase</keyword>
<dbReference type="SUPFAM" id="SSF55729">
    <property type="entry name" value="Acyl-CoA N-acyltransferases (Nat)"/>
    <property type="match status" value="1"/>
</dbReference>
<gene>
    <name evidence="13" type="ORF">QM012_003958</name>
</gene>
<dbReference type="CDD" id="cd04301">
    <property type="entry name" value="NAT_SF"/>
    <property type="match status" value="1"/>
</dbReference>
<evidence type="ECO:0000256" key="3">
    <source>
        <dbReference type="ARBA" id="ARBA00008870"/>
    </source>
</evidence>
<dbReference type="Gene3D" id="3.40.630.30">
    <property type="match status" value="1"/>
</dbReference>
<comment type="subcellular location">
    <subcellularLocation>
        <location evidence="2">Cytoplasm</location>
    </subcellularLocation>
    <subcellularLocation>
        <location evidence="1">Nucleus</location>
    </subcellularLocation>
</comment>
<evidence type="ECO:0000256" key="6">
    <source>
        <dbReference type="ARBA" id="ARBA00022490"/>
    </source>
</evidence>
<dbReference type="InterPro" id="IPR000182">
    <property type="entry name" value="GNAT_dom"/>
</dbReference>
<dbReference type="Proteomes" id="UP001341245">
    <property type="component" value="Unassembled WGS sequence"/>
</dbReference>
<comment type="similarity">
    <text evidence="3">Belongs to the acetyltransferase family. NAA40 subfamily.</text>
</comment>
<dbReference type="PROSITE" id="PS51186">
    <property type="entry name" value="GNAT"/>
    <property type="match status" value="1"/>
</dbReference>
<evidence type="ECO:0000259" key="12">
    <source>
        <dbReference type="PROSITE" id="PS51186"/>
    </source>
</evidence>
<name>A0ABR0T8L9_AURPU</name>